<keyword evidence="2" id="KW-1185">Reference proteome</keyword>
<comment type="caution">
    <text evidence="1">The sequence shown here is derived from an EMBL/GenBank/DDBJ whole genome shotgun (WGS) entry which is preliminary data.</text>
</comment>
<accession>A0AA35TDX9</accession>
<name>A0AA35TDX9_GEOBA</name>
<reference evidence="1" key="1">
    <citation type="submission" date="2023-03" db="EMBL/GenBank/DDBJ databases">
        <authorList>
            <person name="Steffen K."/>
            <person name="Cardenas P."/>
        </authorList>
    </citation>
    <scope>NUCLEOTIDE SEQUENCE</scope>
</reference>
<sequence>MTVAGPLLRSIPQSTPPHTSLYCHIWRLGEIAGYTTVPDARAALFREKFRDRDQVTAEAGKYYALYHHDPSWKDLSLISMQQEKQRLWGLPNLTYRL</sequence>
<dbReference type="AlphaFoldDB" id="A0AA35TDX9"/>
<dbReference type="Proteomes" id="UP001174909">
    <property type="component" value="Unassembled WGS sequence"/>
</dbReference>
<proteinExistence type="predicted"/>
<evidence type="ECO:0000313" key="1">
    <source>
        <dbReference type="EMBL" id="CAI8045691.1"/>
    </source>
</evidence>
<protein>
    <submittedName>
        <fullName evidence="1">Uncharacterized protein</fullName>
    </submittedName>
</protein>
<dbReference type="EMBL" id="CASHTH010003498">
    <property type="protein sequence ID" value="CAI8045691.1"/>
    <property type="molecule type" value="Genomic_DNA"/>
</dbReference>
<organism evidence="1 2">
    <name type="scientific">Geodia barretti</name>
    <name type="common">Barrett's horny sponge</name>
    <dbReference type="NCBI Taxonomy" id="519541"/>
    <lineage>
        <taxon>Eukaryota</taxon>
        <taxon>Metazoa</taxon>
        <taxon>Porifera</taxon>
        <taxon>Demospongiae</taxon>
        <taxon>Heteroscleromorpha</taxon>
        <taxon>Tetractinellida</taxon>
        <taxon>Astrophorina</taxon>
        <taxon>Geodiidae</taxon>
        <taxon>Geodia</taxon>
    </lineage>
</organism>
<gene>
    <name evidence="1" type="ORF">GBAR_LOCUS25273</name>
</gene>
<evidence type="ECO:0000313" key="2">
    <source>
        <dbReference type="Proteomes" id="UP001174909"/>
    </source>
</evidence>